<dbReference type="EMBL" id="JASEJX010000001">
    <property type="protein sequence ID" value="KAK4521953.1"/>
    <property type="molecule type" value="Genomic_DNA"/>
</dbReference>
<comment type="caution">
    <text evidence="3">The sequence shown here is derived from an EMBL/GenBank/DDBJ whole genome shotgun (WGS) entry which is preliminary data.</text>
</comment>
<feature type="compositionally biased region" description="Low complexity" evidence="1">
    <location>
        <begin position="391"/>
        <end position="406"/>
    </location>
</feature>
<keyword evidence="2" id="KW-1133">Transmembrane helix</keyword>
<sequence length="614" mass="69198">MSSSTINSSHSGSSNIPPTPPPRPSAPKAASSPPVPAPALPARNKSVDQLLPSTSKPTPTKSTTSTSINPDIEEYYAHLDKHVKEVRRRKAKSIVAPSLSDYRVKKDDKIISTNWIEFLQAWIKYFVSAAAYDDLDRPLEPFSLKTVKHDLDRLYPMVVPFITPVRKLRPIYRWENKALTGGLASLYLILWYYDLIMAFVCIWMAIGILVVRLDMFAQYGVEALEEQPETDATVKSWNRNFWMKMRTTMGTRSPYGFNLFDDIDISVNEWKTDLYTKCGPTIQIILSDTVDYLERIKNLLTWKRPLKTRILLFAICTSSVCLTFIPLRYVGKMIFIYLGFEFFVLQALRSHYPRHRRLFNILNLLLWDVPNDAEYAMEVVRLSRPIKKTSSDSISSSSSTSTFTSTDPRRRNLDYDSSGSSHRHPPSAMPKKLSASMSDLMTNHLTMKALDVKPTNKSPGKTAFHEQAASTATSLAMLAAAAAVNKIKKTVDGKRDKNAKRAEDSIPPEEEDDPNAFGCMYKGTIPGRINLRGNGFVFQTSRMTGGKVLVECAFDDIVGVKKTKQYDMLVWHANGIDISTTDGHVLTFENVIRRDDCFNRLVAASDAGGEWKKM</sequence>
<dbReference type="Pfam" id="PF11696">
    <property type="entry name" value="DUF3292"/>
    <property type="match status" value="1"/>
</dbReference>
<reference evidence="3 4" key="1">
    <citation type="submission" date="2022-11" db="EMBL/GenBank/DDBJ databases">
        <title>Mucor velutinosus strain NIH1002 WGS.</title>
        <authorList>
            <person name="Subramanian P."/>
            <person name="Mullikin J.C."/>
            <person name="Segre J.A."/>
            <person name="Zelazny A.M."/>
        </authorList>
    </citation>
    <scope>NUCLEOTIDE SEQUENCE [LARGE SCALE GENOMIC DNA]</scope>
    <source>
        <strain evidence="3 4">NIH1002</strain>
    </source>
</reference>
<protein>
    <submittedName>
        <fullName evidence="3">Uncharacterized protein</fullName>
    </submittedName>
</protein>
<evidence type="ECO:0000313" key="3">
    <source>
        <dbReference type="EMBL" id="KAK4521953.1"/>
    </source>
</evidence>
<dbReference type="InterPro" id="IPR037847">
    <property type="entry name" value="GRAMDC4"/>
</dbReference>
<gene>
    <name evidence="3" type="ORF">ATC70_004492</name>
</gene>
<dbReference type="InterPro" id="IPR021709">
    <property type="entry name" value="DUF3292"/>
</dbReference>
<feature type="region of interest" description="Disordered" evidence="1">
    <location>
        <begin position="1"/>
        <end position="69"/>
    </location>
</feature>
<feature type="compositionally biased region" description="Low complexity" evidence="1">
    <location>
        <begin position="52"/>
        <end position="67"/>
    </location>
</feature>
<dbReference type="PANTHER" id="PTHR37402">
    <property type="entry name" value="GRAM DOMAIN-CONTAINING PROTEIN 4"/>
    <property type="match status" value="1"/>
</dbReference>
<organism evidence="3 4">
    <name type="scientific">Mucor velutinosus</name>
    <dbReference type="NCBI Taxonomy" id="708070"/>
    <lineage>
        <taxon>Eukaryota</taxon>
        <taxon>Fungi</taxon>
        <taxon>Fungi incertae sedis</taxon>
        <taxon>Mucoromycota</taxon>
        <taxon>Mucoromycotina</taxon>
        <taxon>Mucoromycetes</taxon>
        <taxon>Mucorales</taxon>
        <taxon>Mucorineae</taxon>
        <taxon>Mucoraceae</taxon>
        <taxon>Mucor</taxon>
    </lineage>
</organism>
<dbReference type="InterPro" id="IPR011993">
    <property type="entry name" value="PH-like_dom_sf"/>
</dbReference>
<keyword evidence="4" id="KW-1185">Reference proteome</keyword>
<feature type="transmembrane region" description="Helical" evidence="2">
    <location>
        <begin position="310"/>
        <end position="327"/>
    </location>
</feature>
<feature type="region of interest" description="Disordered" evidence="1">
    <location>
        <begin position="491"/>
        <end position="515"/>
    </location>
</feature>
<evidence type="ECO:0000256" key="1">
    <source>
        <dbReference type="SAM" id="MobiDB-lite"/>
    </source>
</evidence>
<accession>A0AAN7DS41</accession>
<dbReference type="GeneID" id="89948178"/>
<dbReference type="PANTHER" id="PTHR37402:SF1">
    <property type="entry name" value="GRAM DOMAIN-CONTAINING PROTEIN 4"/>
    <property type="match status" value="1"/>
</dbReference>
<dbReference type="Proteomes" id="UP001304243">
    <property type="component" value="Unassembled WGS sequence"/>
</dbReference>
<feature type="transmembrane region" description="Helical" evidence="2">
    <location>
        <begin position="190"/>
        <end position="211"/>
    </location>
</feature>
<evidence type="ECO:0000256" key="2">
    <source>
        <dbReference type="SAM" id="Phobius"/>
    </source>
</evidence>
<dbReference type="RefSeq" id="XP_064688619.1">
    <property type="nucleotide sequence ID" value="XM_064823794.1"/>
</dbReference>
<dbReference type="Gene3D" id="2.30.29.30">
    <property type="entry name" value="Pleckstrin-homology domain (PH domain)/Phosphotyrosine-binding domain (PTB)"/>
    <property type="match status" value="1"/>
</dbReference>
<feature type="compositionally biased region" description="Basic and acidic residues" evidence="1">
    <location>
        <begin position="491"/>
        <end position="504"/>
    </location>
</feature>
<keyword evidence="2" id="KW-0812">Transmembrane</keyword>
<dbReference type="GO" id="GO:0006915">
    <property type="term" value="P:apoptotic process"/>
    <property type="evidence" value="ECO:0007669"/>
    <property type="project" value="InterPro"/>
</dbReference>
<feature type="region of interest" description="Disordered" evidence="1">
    <location>
        <begin position="389"/>
        <end position="433"/>
    </location>
</feature>
<feature type="compositionally biased region" description="Low complexity" evidence="1">
    <location>
        <begin position="1"/>
        <end position="16"/>
    </location>
</feature>
<proteinExistence type="predicted"/>
<name>A0AAN7DS41_9FUNG</name>
<keyword evidence="2" id="KW-0472">Membrane</keyword>
<dbReference type="AlphaFoldDB" id="A0AAN7DS41"/>
<evidence type="ECO:0000313" key="4">
    <source>
        <dbReference type="Proteomes" id="UP001304243"/>
    </source>
</evidence>